<dbReference type="SUPFAM" id="SSF56399">
    <property type="entry name" value="ADP-ribosylation"/>
    <property type="match status" value="1"/>
</dbReference>
<name>A0A6C0LI93_9ZZZZ</name>
<dbReference type="Gene3D" id="3.90.176.10">
    <property type="entry name" value="Toxin ADP-ribosyltransferase, Chain A, domain 1"/>
    <property type="match status" value="1"/>
</dbReference>
<sequence>MSYLLYPYDINNPEFKFILTWTADDDIDDTIENILEDDPENIRLNYRFINELLLEYTYNIFNITDMNRKYNGKIKSSYIQSLIKYVETERTDLDKFTIVKKIFNLYVKLIERLYYSYFETFITLDKYHEEINDLVLYRGFNYNKYTKLLLDKTKLLNINDEFKTCYFMSTSVYETTAHRFIRNDDNIIWKINIPKSSKFYYSYLSSNKHYFNNPLAEKQQEVEFLLNMNTKLKLINKYQKNNNSYYEWDFIEYELLSSDYFKEFNRYKNQIINYINVRSNS</sequence>
<dbReference type="PROSITE" id="PS51996">
    <property type="entry name" value="TR_MART"/>
    <property type="match status" value="1"/>
</dbReference>
<dbReference type="EMBL" id="MN740490">
    <property type="protein sequence ID" value="QHU29578.1"/>
    <property type="molecule type" value="Genomic_DNA"/>
</dbReference>
<protein>
    <submittedName>
        <fullName evidence="1">Uncharacterized protein</fullName>
    </submittedName>
</protein>
<proteinExistence type="predicted"/>
<organism evidence="1">
    <name type="scientific">viral metagenome</name>
    <dbReference type="NCBI Taxonomy" id="1070528"/>
    <lineage>
        <taxon>unclassified sequences</taxon>
        <taxon>metagenomes</taxon>
        <taxon>organismal metagenomes</taxon>
    </lineage>
</organism>
<accession>A0A6C0LI93</accession>
<dbReference type="AlphaFoldDB" id="A0A6C0LI93"/>
<evidence type="ECO:0000313" key="1">
    <source>
        <dbReference type="EMBL" id="QHU29578.1"/>
    </source>
</evidence>
<reference evidence="1" key="1">
    <citation type="journal article" date="2020" name="Nature">
        <title>Giant virus diversity and host interactions through global metagenomics.</title>
        <authorList>
            <person name="Schulz F."/>
            <person name="Roux S."/>
            <person name="Paez-Espino D."/>
            <person name="Jungbluth S."/>
            <person name="Walsh D.A."/>
            <person name="Denef V.J."/>
            <person name="McMahon K.D."/>
            <person name="Konstantinidis K.T."/>
            <person name="Eloe-Fadrosh E.A."/>
            <person name="Kyrpides N.C."/>
            <person name="Woyke T."/>
        </authorList>
    </citation>
    <scope>NUCLEOTIDE SEQUENCE</scope>
    <source>
        <strain evidence="1">GVMAG-M-3300027804-48</strain>
    </source>
</reference>